<dbReference type="AlphaFoldDB" id="A0AAD7AR15"/>
<dbReference type="Proteomes" id="UP001218218">
    <property type="component" value="Unassembled WGS sequence"/>
</dbReference>
<dbReference type="EMBL" id="JARIHO010000002">
    <property type="protein sequence ID" value="KAJ7366316.1"/>
    <property type="molecule type" value="Genomic_DNA"/>
</dbReference>
<protein>
    <recommendedName>
        <fullName evidence="4">Myb-like domain-containing protein</fullName>
    </recommendedName>
</protein>
<evidence type="ECO:0000256" key="1">
    <source>
        <dbReference type="SAM" id="MobiDB-lite"/>
    </source>
</evidence>
<proteinExistence type="predicted"/>
<organism evidence="2 3">
    <name type="scientific">Mycena albidolilacea</name>
    <dbReference type="NCBI Taxonomy" id="1033008"/>
    <lineage>
        <taxon>Eukaryota</taxon>
        <taxon>Fungi</taxon>
        <taxon>Dikarya</taxon>
        <taxon>Basidiomycota</taxon>
        <taxon>Agaricomycotina</taxon>
        <taxon>Agaricomycetes</taxon>
        <taxon>Agaricomycetidae</taxon>
        <taxon>Agaricales</taxon>
        <taxon>Marasmiineae</taxon>
        <taxon>Mycenaceae</taxon>
        <taxon>Mycena</taxon>
    </lineage>
</organism>
<evidence type="ECO:0000313" key="2">
    <source>
        <dbReference type="EMBL" id="KAJ7366316.1"/>
    </source>
</evidence>
<reference evidence="2" key="1">
    <citation type="submission" date="2023-03" db="EMBL/GenBank/DDBJ databases">
        <title>Massive genome expansion in bonnet fungi (Mycena s.s.) driven by repeated elements and novel gene families across ecological guilds.</title>
        <authorList>
            <consortium name="Lawrence Berkeley National Laboratory"/>
            <person name="Harder C.B."/>
            <person name="Miyauchi S."/>
            <person name="Viragh M."/>
            <person name="Kuo A."/>
            <person name="Thoen E."/>
            <person name="Andreopoulos B."/>
            <person name="Lu D."/>
            <person name="Skrede I."/>
            <person name="Drula E."/>
            <person name="Henrissat B."/>
            <person name="Morin E."/>
            <person name="Kohler A."/>
            <person name="Barry K."/>
            <person name="LaButti K."/>
            <person name="Morin E."/>
            <person name="Salamov A."/>
            <person name="Lipzen A."/>
            <person name="Mereny Z."/>
            <person name="Hegedus B."/>
            <person name="Baldrian P."/>
            <person name="Stursova M."/>
            <person name="Weitz H."/>
            <person name="Taylor A."/>
            <person name="Grigoriev I.V."/>
            <person name="Nagy L.G."/>
            <person name="Martin F."/>
            <person name="Kauserud H."/>
        </authorList>
    </citation>
    <scope>NUCLEOTIDE SEQUENCE</scope>
    <source>
        <strain evidence="2">CBHHK002</strain>
    </source>
</reference>
<comment type="caution">
    <text evidence="2">The sequence shown here is derived from an EMBL/GenBank/DDBJ whole genome shotgun (WGS) entry which is preliminary data.</text>
</comment>
<evidence type="ECO:0008006" key="4">
    <source>
        <dbReference type="Google" id="ProtNLM"/>
    </source>
</evidence>
<feature type="region of interest" description="Disordered" evidence="1">
    <location>
        <begin position="1"/>
        <end position="85"/>
    </location>
</feature>
<sequence length="402" mass="45308">MPVSTRATRARSAKQDGTVPVELAGSQPPISDDDLDSNYNENEMNDAEGISDDRAAPDSDDDGVDSAENETDDTHQQAHNARSPAWRPWEDRLLVGQVDSDRPFEKPRCTRIEAWDGLAYEIGRSNPSFQRTGEACRARFNVLRKKFKADEARSLQKTGTDEEINDYIETLGELCALFDAGITAAADKSWNKVDMEASAGLELREASMKGLVRRDRLLDIASLPGSSVRERQGQRGTKRKHHLDEDGENRSQSANASNKRRKKKETVFKDIINQRIADDEAKLDACTAREQERHSEQMSVLNKLADGFECMNNRLSLLSEQQEKTNLYLHAQELERREEAIRRREQELGLHECTCFISAPLHVHLIVAIVLARSHLDIYPGCVIAPRIHRNIVDPFPVEVIA</sequence>
<feature type="compositionally biased region" description="Acidic residues" evidence="1">
    <location>
        <begin position="58"/>
        <end position="71"/>
    </location>
</feature>
<accession>A0AAD7AR15</accession>
<keyword evidence="3" id="KW-1185">Reference proteome</keyword>
<evidence type="ECO:0000313" key="3">
    <source>
        <dbReference type="Proteomes" id="UP001218218"/>
    </source>
</evidence>
<gene>
    <name evidence="2" type="ORF">DFH08DRAFT_797307</name>
</gene>
<feature type="region of interest" description="Disordered" evidence="1">
    <location>
        <begin position="223"/>
        <end position="263"/>
    </location>
</feature>
<name>A0AAD7AR15_9AGAR</name>